<dbReference type="InterPro" id="IPR015424">
    <property type="entry name" value="PyrdxlP-dep_Trfase"/>
</dbReference>
<protein>
    <recommendedName>
        <fullName evidence="6">Aminotransferase</fullName>
        <ecNumber evidence="6">2.6.1.-</ecNumber>
    </recommendedName>
</protein>
<evidence type="ECO:0000256" key="6">
    <source>
        <dbReference type="RuleBase" id="RU000481"/>
    </source>
</evidence>
<dbReference type="PANTHER" id="PTHR46383:SF1">
    <property type="entry name" value="ASPARTATE AMINOTRANSFERASE"/>
    <property type="match status" value="1"/>
</dbReference>
<sequence>MAQLSNRLNRLAPSATLAMSQKSSEMKAQGIDVINMSVGEPDFNTPDHIKDAAKKAIDENYSRYSPVPGYADLRKAIVAKLKNENGLDYTVNEVLVSNGAKQSVCNTLMALINDGDEVIIPAPYWVSYPQMVKLAGGEPVIVNAGFDQNFKMTPEQLEAAITPKTRMLILCSPSNPTGSVYSQEELEALATVIKSHEDLFVLADEIYEHINYIGEHASIAKVEGMKERTIVVNGVSKAYAMTGWRIGYIAAPEWIVKGCNKLQGQYTSGPCSVSQKAAEAAYTLEQGCVEEMRQAFERRRDLIVELAKDIPGLEVNMPQGAFYLFPKCSSFYGKTDGERTIQNSTDLAMYLLEVGHVATVGGDAFGDPECFRMSYATSDEKIREAMSRIKAVLGRLK</sequence>
<dbReference type="Pfam" id="PF00155">
    <property type="entry name" value="Aminotran_1_2"/>
    <property type="match status" value="1"/>
</dbReference>
<evidence type="ECO:0000256" key="4">
    <source>
        <dbReference type="ARBA" id="ARBA00022679"/>
    </source>
</evidence>
<dbReference type="PANTHER" id="PTHR46383">
    <property type="entry name" value="ASPARTATE AMINOTRANSFERASE"/>
    <property type="match status" value="1"/>
</dbReference>
<dbReference type="GO" id="GO:0030170">
    <property type="term" value="F:pyridoxal phosphate binding"/>
    <property type="evidence" value="ECO:0007669"/>
    <property type="project" value="InterPro"/>
</dbReference>
<comment type="similarity">
    <text evidence="2 6">Belongs to the class-I pyridoxal-phosphate-dependent aminotransferase family.</text>
</comment>
<dbReference type="InterPro" id="IPR015421">
    <property type="entry name" value="PyrdxlP-dep_Trfase_major"/>
</dbReference>
<evidence type="ECO:0000256" key="3">
    <source>
        <dbReference type="ARBA" id="ARBA00022576"/>
    </source>
</evidence>
<keyword evidence="3 6" id="KW-0032">Aminotransferase</keyword>
<evidence type="ECO:0000256" key="5">
    <source>
        <dbReference type="ARBA" id="ARBA00022898"/>
    </source>
</evidence>
<evidence type="ECO:0000256" key="2">
    <source>
        <dbReference type="ARBA" id="ARBA00007441"/>
    </source>
</evidence>
<dbReference type="Gene3D" id="3.40.640.10">
    <property type="entry name" value="Type I PLP-dependent aspartate aminotransferase-like (Major domain)"/>
    <property type="match status" value="1"/>
</dbReference>
<evidence type="ECO:0000259" key="7">
    <source>
        <dbReference type="Pfam" id="PF00155"/>
    </source>
</evidence>
<gene>
    <name evidence="8" type="ORF">GTC17254_13180</name>
</gene>
<feature type="domain" description="Aminotransferase class I/classII large" evidence="7">
    <location>
        <begin position="32"/>
        <end position="389"/>
    </location>
</feature>
<keyword evidence="5" id="KW-0663">Pyridoxal phosphate</keyword>
<organism evidence="8">
    <name type="scientific">Prevotella sp. GTC17254</name>
    <dbReference type="NCBI Taxonomy" id="3236794"/>
    <lineage>
        <taxon>Bacteria</taxon>
        <taxon>Pseudomonadati</taxon>
        <taxon>Bacteroidota</taxon>
        <taxon>Bacteroidia</taxon>
        <taxon>Bacteroidales</taxon>
        <taxon>Prevotellaceae</taxon>
        <taxon>Prevotella</taxon>
    </lineage>
</organism>
<dbReference type="FunFam" id="3.40.640.10:FF:000033">
    <property type="entry name" value="Aspartate aminotransferase"/>
    <property type="match status" value="1"/>
</dbReference>
<comment type="cofactor">
    <cofactor evidence="1 6">
        <name>pyridoxal 5'-phosphate</name>
        <dbReference type="ChEBI" id="CHEBI:597326"/>
    </cofactor>
</comment>
<dbReference type="AlphaFoldDB" id="A0AB33J1B7"/>
<evidence type="ECO:0000256" key="1">
    <source>
        <dbReference type="ARBA" id="ARBA00001933"/>
    </source>
</evidence>
<dbReference type="InterPro" id="IPR004839">
    <property type="entry name" value="Aminotransferase_I/II_large"/>
</dbReference>
<keyword evidence="4 6" id="KW-0808">Transferase</keyword>
<name>A0AB33J1B7_9BACT</name>
<proteinExistence type="inferred from homology"/>
<dbReference type="SUPFAM" id="SSF53383">
    <property type="entry name" value="PLP-dependent transferases"/>
    <property type="match status" value="1"/>
</dbReference>
<dbReference type="EC" id="2.6.1.-" evidence="6"/>
<dbReference type="CDD" id="cd00609">
    <property type="entry name" value="AAT_like"/>
    <property type="match status" value="1"/>
</dbReference>
<dbReference type="InterPro" id="IPR050596">
    <property type="entry name" value="AspAT/PAT-like"/>
</dbReference>
<dbReference type="InterPro" id="IPR015422">
    <property type="entry name" value="PyrdxlP-dep_Trfase_small"/>
</dbReference>
<dbReference type="Gene3D" id="3.90.1150.10">
    <property type="entry name" value="Aspartate Aminotransferase, domain 1"/>
    <property type="match status" value="1"/>
</dbReference>
<dbReference type="EMBL" id="AP035786">
    <property type="protein sequence ID" value="BFO73721.1"/>
    <property type="molecule type" value="Genomic_DNA"/>
</dbReference>
<reference evidence="8" key="1">
    <citation type="submission" date="2024-07" db="EMBL/GenBank/DDBJ databases">
        <title>Complete genome sequence of Prevotella sp. YM-2024 GTC17254.</title>
        <authorList>
            <person name="Hayashi M."/>
            <person name="Muto Y."/>
            <person name="Tanaka K."/>
            <person name="Niwa H."/>
        </authorList>
    </citation>
    <scope>NUCLEOTIDE SEQUENCE</scope>
    <source>
        <strain evidence="8">GTC17254</strain>
    </source>
</reference>
<dbReference type="PROSITE" id="PS00105">
    <property type="entry name" value="AA_TRANSFER_CLASS_1"/>
    <property type="match status" value="1"/>
</dbReference>
<dbReference type="GO" id="GO:0006520">
    <property type="term" value="P:amino acid metabolic process"/>
    <property type="evidence" value="ECO:0007669"/>
    <property type="project" value="InterPro"/>
</dbReference>
<evidence type="ECO:0000313" key="8">
    <source>
        <dbReference type="EMBL" id="BFO73721.1"/>
    </source>
</evidence>
<dbReference type="InterPro" id="IPR004838">
    <property type="entry name" value="NHTrfase_class1_PyrdxlP-BS"/>
</dbReference>
<dbReference type="GO" id="GO:0008483">
    <property type="term" value="F:transaminase activity"/>
    <property type="evidence" value="ECO:0007669"/>
    <property type="project" value="UniProtKB-KW"/>
</dbReference>
<accession>A0AB33J1B7</accession>